<dbReference type="PANTHER" id="PTHR43877">
    <property type="entry name" value="AMINOALKYLPHOSPHONATE N-ACETYLTRANSFERASE-RELATED-RELATED"/>
    <property type="match status" value="1"/>
</dbReference>
<dbReference type="Proteomes" id="UP001267878">
    <property type="component" value="Unassembled WGS sequence"/>
</dbReference>
<accession>A0ABU1VR72</accession>
<reference evidence="4 5" key="1">
    <citation type="submission" date="2023-07" db="EMBL/GenBank/DDBJ databases">
        <title>Sorghum-associated microbial communities from plants grown in Nebraska, USA.</title>
        <authorList>
            <person name="Schachtman D."/>
        </authorList>
    </citation>
    <scope>NUCLEOTIDE SEQUENCE [LARGE SCALE GENOMIC DNA]</scope>
    <source>
        <strain evidence="4 5">BE187</strain>
    </source>
</reference>
<dbReference type="CDD" id="cd04301">
    <property type="entry name" value="NAT_SF"/>
    <property type="match status" value="1"/>
</dbReference>
<dbReference type="Gene3D" id="3.40.630.30">
    <property type="match status" value="1"/>
</dbReference>
<dbReference type="InterPro" id="IPR050832">
    <property type="entry name" value="Bact_Acetyltransf"/>
</dbReference>
<dbReference type="RefSeq" id="WP_310054295.1">
    <property type="nucleotide sequence ID" value="NZ_JAVDVW010000002.1"/>
</dbReference>
<sequence>MHAESDDEIASTFDVMHQLRPQLQREQYVAMVRDMRASDGFRLLALRDAGQVRAVAGYRIMNMLYCGRLLYVDDLVTDERARSRGHGARLLARLKDEARALGCSQVQLISHVKREDAHRFYFREGLGIECFHFRANVTEA</sequence>
<evidence type="ECO:0000313" key="4">
    <source>
        <dbReference type="EMBL" id="MDR7099845.1"/>
    </source>
</evidence>
<keyword evidence="2" id="KW-0012">Acyltransferase</keyword>
<dbReference type="Pfam" id="PF00583">
    <property type="entry name" value="Acetyltransf_1"/>
    <property type="match status" value="1"/>
</dbReference>
<keyword evidence="5" id="KW-1185">Reference proteome</keyword>
<name>A0ABU1VR72_9GAMM</name>
<dbReference type="SUPFAM" id="SSF55729">
    <property type="entry name" value="Acyl-CoA N-acyltransferases (Nat)"/>
    <property type="match status" value="1"/>
</dbReference>
<dbReference type="PANTHER" id="PTHR43877:SF2">
    <property type="entry name" value="AMINOALKYLPHOSPHONATE N-ACETYLTRANSFERASE-RELATED"/>
    <property type="match status" value="1"/>
</dbReference>
<dbReference type="InterPro" id="IPR016181">
    <property type="entry name" value="Acyl_CoA_acyltransferase"/>
</dbReference>
<organism evidence="4 5">
    <name type="scientific">Agrilutibacter niabensis</name>
    <dbReference type="NCBI Taxonomy" id="380628"/>
    <lineage>
        <taxon>Bacteria</taxon>
        <taxon>Pseudomonadati</taxon>
        <taxon>Pseudomonadota</taxon>
        <taxon>Gammaproteobacteria</taxon>
        <taxon>Lysobacterales</taxon>
        <taxon>Lysobacteraceae</taxon>
        <taxon>Agrilutibacter</taxon>
    </lineage>
</organism>
<protein>
    <submittedName>
        <fullName evidence="4">GNAT superfamily N-acetyltransferase</fullName>
    </submittedName>
</protein>
<evidence type="ECO:0000313" key="5">
    <source>
        <dbReference type="Proteomes" id="UP001267878"/>
    </source>
</evidence>
<feature type="domain" description="N-acetyltransferase" evidence="3">
    <location>
        <begin position="1"/>
        <end position="140"/>
    </location>
</feature>
<dbReference type="InterPro" id="IPR000182">
    <property type="entry name" value="GNAT_dom"/>
</dbReference>
<evidence type="ECO:0000256" key="2">
    <source>
        <dbReference type="ARBA" id="ARBA00023315"/>
    </source>
</evidence>
<comment type="caution">
    <text evidence="4">The sequence shown here is derived from an EMBL/GenBank/DDBJ whole genome shotgun (WGS) entry which is preliminary data.</text>
</comment>
<proteinExistence type="predicted"/>
<dbReference type="PROSITE" id="PS51186">
    <property type="entry name" value="GNAT"/>
    <property type="match status" value="1"/>
</dbReference>
<dbReference type="EMBL" id="JAVDVW010000002">
    <property type="protein sequence ID" value="MDR7099845.1"/>
    <property type="molecule type" value="Genomic_DNA"/>
</dbReference>
<gene>
    <name evidence="4" type="ORF">J2X04_002226</name>
</gene>
<evidence type="ECO:0000259" key="3">
    <source>
        <dbReference type="PROSITE" id="PS51186"/>
    </source>
</evidence>
<evidence type="ECO:0000256" key="1">
    <source>
        <dbReference type="ARBA" id="ARBA00022679"/>
    </source>
</evidence>
<keyword evidence="1" id="KW-0808">Transferase</keyword>